<keyword evidence="2" id="KW-1185">Reference proteome</keyword>
<organism evidence="2">
    <name type="scientific">Selaginella moellendorffii</name>
    <name type="common">Spikemoss</name>
    <dbReference type="NCBI Taxonomy" id="88036"/>
    <lineage>
        <taxon>Eukaryota</taxon>
        <taxon>Viridiplantae</taxon>
        <taxon>Streptophyta</taxon>
        <taxon>Embryophyta</taxon>
        <taxon>Tracheophyta</taxon>
        <taxon>Lycopodiopsida</taxon>
        <taxon>Selaginellales</taxon>
        <taxon>Selaginellaceae</taxon>
        <taxon>Selaginella</taxon>
    </lineage>
</organism>
<name>D8S3Y2_SELML</name>
<dbReference type="Gramene" id="EFJ20664">
    <property type="protein sequence ID" value="EFJ20664"/>
    <property type="gene ID" value="SELMODRAFT_417878"/>
</dbReference>
<dbReference type="EMBL" id="GL377601">
    <property type="protein sequence ID" value="EFJ20664.1"/>
    <property type="molecule type" value="Genomic_DNA"/>
</dbReference>
<dbReference type="KEGG" id="smo:SELMODRAFT_417878"/>
<proteinExistence type="predicted"/>
<reference evidence="1 2" key="1">
    <citation type="journal article" date="2011" name="Science">
        <title>The Selaginella genome identifies genetic changes associated with the evolution of vascular plants.</title>
        <authorList>
            <person name="Banks J.A."/>
            <person name="Nishiyama T."/>
            <person name="Hasebe M."/>
            <person name="Bowman J.L."/>
            <person name="Gribskov M."/>
            <person name="dePamphilis C."/>
            <person name="Albert V.A."/>
            <person name="Aono N."/>
            <person name="Aoyama T."/>
            <person name="Ambrose B.A."/>
            <person name="Ashton N.W."/>
            <person name="Axtell M.J."/>
            <person name="Barker E."/>
            <person name="Barker M.S."/>
            <person name="Bennetzen J.L."/>
            <person name="Bonawitz N.D."/>
            <person name="Chapple C."/>
            <person name="Cheng C."/>
            <person name="Correa L.G."/>
            <person name="Dacre M."/>
            <person name="DeBarry J."/>
            <person name="Dreyer I."/>
            <person name="Elias M."/>
            <person name="Engstrom E.M."/>
            <person name="Estelle M."/>
            <person name="Feng L."/>
            <person name="Finet C."/>
            <person name="Floyd S.K."/>
            <person name="Frommer W.B."/>
            <person name="Fujita T."/>
            <person name="Gramzow L."/>
            <person name="Gutensohn M."/>
            <person name="Harholt J."/>
            <person name="Hattori M."/>
            <person name="Heyl A."/>
            <person name="Hirai T."/>
            <person name="Hiwatashi Y."/>
            <person name="Ishikawa M."/>
            <person name="Iwata M."/>
            <person name="Karol K.G."/>
            <person name="Koehler B."/>
            <person name="Kolukisaoglu U."/>
            <person name="Kubo M."/>
            <person name="Kurata T."/>
            <person name="Lalonde S."/>
            <person name="Li K."/>
            <person name="Li Y."/>
            <person name="Litt A."/>
            <person name="Lyons E."/>
            <person name="Manning G."/>
            <person name="Maruyama T."/>
            <person name="Michael T.P."/>
            <person name="Mikami K."/>
            <person name="Miyazaki S."/>
            <person name="Morinaga S."/>
            <person name="Murata T."/>
            <person name="Mueller-Roeber B."/>
            <person name="Nelson D.R."/>
            <person name="Obara M."/>
            <person name="Oguri Y."/>
            <person name="Olmstead R.G."/>
            <person name="Onodera N."/>
            <person name="Petersen B.L."/>
            <person name="Pils B."/>
            <person name="Prigge M."/>
            <person name="Rensing S.A."/>
            <person name="Riano-Pachon D.M."/>
            <person name="Roberts A.W."/>
            <person name="Sato Y."/>
            <person name="Scheller H.V."/>
            <person name="Schulz B."/>
            <person name="Schulz C."/>
            <person name="Shakirov E.V."/>
            <person name="Shibagaki N."/>
            <person name="Shinohara N."/>
            <person name="Shippen D.E."/>
            <person name="Soerensen I."/>
            <person name="Sotooka R."/>
            <person name="Sugimoto N."/>
            <person name="Sugita M."/>
            <person name="Sumikawa N."/>
            <person name="Tanurdzic M."/>
            <person name="Theissen G."/>
            <person name="Ulvskov P."/>
            <person name="Wakazuki S."/>
            <person name="Weng J.K."/>
            <person name="Willats W.W."/>
            <person name="Wipf D."/>
            <person name="Wolf P.G."/>
            <person name="Yang L."/>
            <person name="Zimmer A.D."/>
            <person name="Zhu Q."/>
            <person name="Mitros T."/>
            <person name="Hellsten U."/>
            <person name="Loque D."/>
            <person name="Otillar R."/>
            <person name="Salamov A."/>
            <person name="Schmutz J."/>
            <person name="Shapiro H."/>
            <person name="Lindquist E."/>
            <person name="Lucas S."/>
            <person name="Rokhsar D."/>
            <person name="Grigoriev I.V."/>
        </authorList>
    </citation>
    <scope>NUCLEOTIDE SEQUENCE [LARGE SCALE GENOMIC DNA]</scope>
</reference>
<evidence type="ECO:0000313" key="1">
    <source>
        <dbReference type="EMBL" id="EFJ20664.1"/>
    </source>
</evidence>
<sequence length="211" mass="23526">MLLPAVAIQKRARGRTSDQSTLSRLSDLGARDCDPRGFLALGLKSFVNLLQLPGSIGGCAYLAARIGRILKRKQRRGVLTLWGLRFQVQACSPTGQASLKISNRGAEGQAQSSHTNYKVEELSDPPWRIPGVRALLPSTAGEQLLHLRSYSEERSTFPVLVQNGLWTTHHSGTVHKKRFEIHGRAVKHIRVNVRRSICLQSTRAHRFFSTR</sequence>
<dbReference type="InParanoid" id="D8S3Y2"/>
<gene>
    <name evidence="1" type="ORF">SELMODRAFT_417878</name>
</gene>
<evidence type="ECO:0000313" key="2">
    <source>
        <dbReference type="Proteomes" id="UP000001514"/>
    </source>
</evidence>
<protein>
    <submittedName>
        <fullName evidence="1">Uncharacterized protein</fullName>
    </submittedName>
</protein>
<dbReference type="Proteomes" id="UP000001514">
    <property type="component" value="Unassembled WGS sequence"/>
</dbReference>
<dbReference type="AlphaFoldDB" id="D8S3Y2"/>
<accession>D8S3Y2</accession>
<dbReference type="HOGENOM" id="CLU_1306687_0_0_1"/>